<dbReference type="EMBL" id="UINC01009201">
    <property type="protein sequence ID" value="SVA41288.1"/>
    <property type="molecule type" value="Genomic_DNA"/>
</dbReference>
<name>A0A381VNG2_9ZZZZ</name>
<dbReference type="NCBIfam" id="TIGR03008">
    <property type="entry name" value="pepcterm_CAAX"/>
    <property type="match status" value="1"/>
</dbReference>
<keyword evidence="1" id="KW-1133">Transmembrane helix</keyword>
<dbReference type="Pfam" id="PF02517">
    <property type="entry name" value="Rce1-like"/>
    <property type="match status" value="1"/>
</dbReference>
<sequence length="213" mass="24419">VLPFFVFLVLTSCQGSLGPESHFWIYLAKCVVGAWMIWVTWPLVSEMRWRISFEALFAGTLVFVIWVALDVPYPKLSQPDDSWNLPNHFDKAPAMFCIFAGVRIAGSTLLVPMLEEVFYRSFLYRYILAPNWMFTAHSSFAVKPFLITSIVFGFTHQHWLAGIACGMIYQLLVIRTNRIGDAITAHAVTNLLLGVWVITKGFGYAEKDQWHFW</sequence>
<feature type="transmembrane region" description="Helical" evidence="1">
    <location>
        <begin position="158"/>
        <end position="175"/>
    </location>
</feature>
<gene>
    <name evidence="3" type="ORF">METZ01_LOCUS94142</name>
</gene>
<feature type="transmembrane region" description="Helical" evidence="1">
    <location>
        <begin position="187"/>
        <end position="205"/>
    </location>
</feature>
<evidence type="ECO:0000256" key="1">
    <source>
        <dbReference type="SAM" id="Phobius"/>
    </source>
</evidence>
<feature type="domain" description="CAAX prenyl protease 2/Lysostaphin resistance protein A-like" evidence="2">
    <location>
        <begin position="104"/>
        <end position="192"/>
    </location>
</feature>
<feature type="transmembrane region" description="Helical" evidence="1">
    <location>
        <begin position="51"/>
        <end position="69"/>
    </location>
</feature>
<reference evidence="3" key="1">
    <citation type="submission" date="2018-05" db="EMBL/GenBank/DDBJ databases">
        <authorList>
            <person name="Lanie J.A."/>
            <person name="Ng W.-L."/>
            <person name="Kazmierczak K.M."/>
            <person name="Andrzejewski T.M."/>
            <person name="Davidsen T.M."/>
            <person name="Wayne K.J."/>
            <person name="Tettelin H."/>
            <person name="Glass J.I."/>
            <person name="Rusch D."/>
            <person name="Podicherti R."/>
            <person name="Tsui H.-C.T."/>
            <person name="Winkler M.E."/>
        </authorList>
    </citation>
    <scope>NUCLEOTIDE SEQUENCE</scope>
</reference>
<feature type="non-terminal residue" evidence="3">
    <location>
        <position position="1"/>
    </location>
</feature>
<dbReference type="InterPro" id="IPR014346">
    <property type="entry name" value="Prenyl_protease-related"/>
</dbReference>
<feature type="transmembrane region" description="Helical" evidence="1">
    <location>
        <begin position="92"/>
        <end position="111"/>
    </location>
</feature>
<proteinExistence type="predicted"/>
<evidence type="ECO:0000259" key="2">
    <source>
        <dbReference type="Pfam" id="PF02517"/>
    </source>
</evidence>
<feature type="transmembrane region" description="Helical" evidence="1">
    <location>
        <begin position="25"/>
        <end position="44"/>
    </location>
</feature>
<accession>A0A381VNG2</accession>
<organism evidence="3">
    <name type="scientific">marine metagenome</name>
    <dbReference type="NCBI Taxonomy" id="408172"/>
    <lineage>
        <taxon>unclassified sequences</taxon>
        <taxon>metagenomes</taxon>
        <taxon>ecological metagenomes</taxon>
    </lineage>
</organism>
<keyword evidence="1" id="KW-0472">Membrane</keyword>
<keyword evidence="1" id="KW-0812">Transmembrane</keyword>
<protein>
    <recommendedName>
        <fullName evidence="2">CAAX prenyl protease 2/Lysostaphin resistance protein A-like domain-containing protein</fullName>
    </recommendedName>
</protein>
<evidence type="ECO:0000313" key="3">
    <source>
        <dbReference type="EMBL" id="SVA41288.1"/>
    </source>
</evidence>
<dbReference type="AlphaFoldDB" id="A0A381VNG2"/>
<dbReference type="GO" id="GO:0004175">
    <property type="term" value="F:endopeptidase activity"/>
    <property type="evidence" value="ECO:0007669"/>
    <property type="project" value="UniProtKB-ARBA"/>
</dbReference>
<dbReference type="GO" id="GO:0080120">
    <property type="term" value="P:CAAX-box protein maturation"/>
    <property type="evidence" value="ECO:0007669"/>
    <property type="project" value="UniProtKB-ARBA"/>
</dbReference>
<dbReference type="InterPro" id="IPR003675">
    <property type="entry name" value="Rce1/LyrA-like_dom"/>
</dbReference>